<dbReference type="InterPro" id="IPR013078">
    <property type="entry name" value="His_Pase_superF_clade-1"/>
</dbReference>
<evidence type="ECO:0000313" key="3">
    <source>
        <dbReference type="EMBL" id="GGD93782.1"/>
    </source>
</evidence>
<reference evidence="4" key="1">
    <citation type="journal article" date="2019" name="Int. J. Syst. Evol. Microbiol.">
        <title>The Global Catalogue of Microorganisms (GCM) 10K type strain sequencing project: providing services to taxonomists for standard genome sequencing and annotation.</title>
        <authorList>
            <consortium name="The Broad Institute Genomics Platform"/>
            <consortium name="The Broad Institute Genome Sequencing Center for Infectious Disease"/>
            <person name="Wu L."/>
            <person name="Ma J."/>
        </authorList>
    </citation>
    <scope>NUCLEOTIDE SEQUENCE [LARGE SCALE GENOMIC DNA]</scope>
    <source>
        <strain evidence="4">CGMCC 1.15959</strain>
    </source>
</reference>
<dbReference type="PANTHER" id="PTHR48100">
    <property type="entry name" value="BROAD-SPECIFICITY PHOSPHATASE YOR283W-RELATED"/>
    <property type="match status" value="1"/>
</dbReference>
<dbReference type="EMBL" id="BMKL01000001">
    <property type="protein sequence ID" value="GGD93782.1"/>
    <property type="molecule type" value="Genomic_DNA"/>
</dbReference>
<dbReference type="SMART" id="SM00855">
    <property type="entry name" value="PGAM"/>
    <property type="match status" value="1"/>
</dbReference>
<dbReference type="PROSITE" id="PS00175">
    <property type="entry name" value="PG_MUTASE"/>
    <property type="match status" value="1"/>
</dbReference>
<dbReference type="Gene3D" id="3.40.50.1240">
    <property type="entry name" value="Phosphoglycerate mutase-like"/>
    <property type="match status" value="1"/>
</dbReference>
<comment type="caution">
    <text evidence="3">The sequence shown here is derived from an EMBL/GenBank/DDBJ whole genome shotgun (WGS) entry which is preliminary data.</text>
</comment>
<accession>A0ABQ1S889</accession>
<dbReference type="InterPro" id="IPR029033">
    <property type="entry name" value="His_PPase_superfam"/>
</dbReference>
<dbReference type="CDD" id="cd07067">
    <property type="entry name" value="HP_PGM_like"/>
    <property type="match status" value="1"/>
</dbReference>
<proteinExistence type="predicted"/>
<dbReference type="Proteomes" id="UP000619041">
    <property type="component" value="Unassembled WGS sequence"/>
</dbReference>
<gene>
    <name evidence="3" type="ORF">GCM10011515_12000</name>
</gene>
<evidence type="ECO:0000313" key="4">
    <source>
        <dbReference type="Proteomes" id="UP000619041"/>
    </source>
</evidence>
<dbReference type="RefSeq" id="WP_188644303.1">
    <property type="nucleotide sequence ID" value="NZ_BMKL01000001.1"/>
</dbReference>
<keyword evidence="4" id="KW-1185">Reference proteome</keyword>
<dbReference type="InterPro" id="IPR050275">
    <property type="entry name" value="PGM_Phosphatase"/>
</dbReference>
<dbReference type="Pfam" id="PF00300">
    <property type="entry name" value="His_Phos_1"/>
    <property type="match status" value="1"/>
</dbReference>
<evidence type="ECO:0000256" key="2">
    <source>
        <dbReference type="ARBA" id="ARBA00023235"/>
    </source>
</evidence>
<dbReference type="SUPFAM" id="SSF53254">
    <property type="entry name" value="Phosphoglycerate mutase-like"/>
    <property type="match status" value="1"/>
</dbReference>
<name>A0ABQ1S889_9SPHN</name>
<evidence type="ECO:0000256" key="1">
    <source>
        <dbReference type="ARBA" id="ARBA00023152"/>
    </source>
</evidence>
<organism evidence="3 4">
    <name type="scientific">Tsuneonella deserti</name>
    <dbReference type="NCBI Taxonomy" id="2035528"/>
    <lineage>
        <taxon>Bacteria</taxon>
        <taxon>Pseudomonadati</taxon>
        <taxon>Pseudomonadota</taxon>
        <taxon>Alphaproteobacteria</taxon>
        <taxon>Sphingomonadales</taxon>
        <taxon>Erythrobacteraceae</taxon>
        <taxon>Tsuneonella</taxon>
    </lineage>
</organism>
<dbReference type="PANTHER" id="PTHR48100:SF1">
    <property type="entry name" value="HISTIDINE PHOSPHATASE FAMILY PROTEIN-RELATED"/>
    <property type="match status" value="1"/>
</dbReference>
<sequence>MNWPSQLIIVRHGQSAGNVARDEAHETLADRIALNNRDADVPLSELGYQQAKALGRWFAGMPEHERPEVLLSSPYRRALQTAETFRAAGGTGGDVPICFDERLREKEFGILDGLTTTGVANVFPDQAEFRRLLGKFYHRPPGGESWCDVILRLRSVLDTISLHHCNQRVMIFTHQVVVLCLRYIIETLDEAAILAIDREADVANCSITEFRLEPGDGGKLALTRYNVTAPMEQAETPVTREPDAIAGRRG</sequence>
<keyword evidence="2" id="KW-0413">Isomerase</keyword>
<dbReference type="InterPro" id="IPR001345">
    <property type="entry name" value="PG/BPGM_mutase_AS"/>
</dbReference>
<keyword evidence="1" id="KW-0324">Glycolysis</keyword>
<protein>
    <submittedName>
        <fullName evidence="3">Phosphoglycerate mutase</fullName>
    </submittedName>
</protein>